<feature type="region of interest" description="Disordered" evidence="1">
    <location>
        <begin position="1"/>
        <end position="104"/>
    </location>
</feature>
<feature type="transmembrane region" description="Helical" evidence="2">
    <location>
        <begin position="183"/>
        <end position="205"/>
    </location>
</feature>
<feature type="compositionally biased region" description="Basic and acidic residues" evidence="1">
    <location>
        <begin position="33"/>
        <end position="53"/>
    </location>
</feature>
<dbReference type="EMBL" id="JANPWB010000009">
    <property type="protein sequence ID" value="KAJ1152262.1"/>
    <property type="molecule type" value="Genomic_DNA"/>
</dbReference>
<feature type="compositionally biased region" description="Basic and acidic residues" evidence="1">
    <location>
        <begin position="8"/>
        <end position="25"/>
    </location>
</feature>
<protein>
    <recommendedName>
        <fullName evidence="5">Transmembrane protein</fullName>
    </recommendedName>
</protein>
<accession>A0AAV7RHW2</accession>
<comment type="caution">
    <text evidence="3">The sequence shown here is derived from an EMBL/GenBank/DDBJ whole genome shotgun (WGS) entry which is preliminary data.</text>
</comment>
<name>A0AAV7RHW2_PLEWA</name>
<reference evidence="3" key="1">
    <citation type="journal article" date="2022" name="bioRxiv">
        <title>Sequencing and chromosome-scale assembly of the giantPleurodeles waltlgenome.</title>
        <authorList>
            <person name="Brown T."/>
            <person name="Elewa A."/>
            <person name="Iarovenko S."/>
            <person name="Subramanian E."/>
            <person name="Araus A.J."/>
            <person name="Petzold A."/>
            <person name="Susuki M."/>
            <person name="Suzuki K.-i.T."/>
            <person name="Hayashi T."/>
            <person name="Toyoda A."/>
            <person name="Oliveira C."/>
            <person name="Osipova E."/>
            <person name="Leigh N.D."/>
            <person name="Simon A."/>
            <person name="Yun M.H."/>
        </authorList>
    </citation>
    <scope>NUCLEOTIDE SEQUENCE</scope>
    <source>
        <strain evidence="3">20211129_DDA</strain>
        <tissue evidence="3">Liver</tissue>
    </source>
</reference>
<keyword evidence="2" id="KW-0812">Transmembrane</keyword>
<evidence type="ECO:0000256" key="1">
    <source>
        <dbReference type="SAM" id="MobiDB-lite"/>
    </source>
</evidence>
<keyword evidence="2" id="KW-0472">Membrane</keyword>
<keyword evidence="4" id="KW-1185">Reference proteome</keyword>
<evidence type="ECO:0008006" key="5">
    <source>
        <dbReference type="Google" id="ProtNLM"/>
    </source>
</evidence>
<sequence>MALASELRCSHGREVGVTRCPDDRGAGVSDVTPDFRVRETEKREGGREPKSEESDADNFQTDETTETESGDQEDPKTRARNTDGSRDAGGTENQERNEDTLKSRHVPGGAWLTKEVVINRLLLPLGNNYNNSCEGDCISTIVAGEVAVGVAGMVHAAFAAIDTALVPAMLAHEAAAVPVVKEVVVNSVVTITIVVLANNVANFIAASVVAMVVAVVTAVVKAIIGVIVAAIMAALFDSVVAA</sequence>
<feature type="compositionally biased region" description="Basic and acidic residues" evidence="1">
    <location>
        <begin position="73"/>
        <end position="86"/>
    </location>
</feature>
<feature type="compositionally biased region" description="Basic and acidic residues" evidence="1">
    <location>
        <begin position="93"/>
        <end position="102"/>
    </location>
</feature>
<gene>
    <name evidence="3" type="ORF">NDU88_005038</name>
</gene>
<evidence type="ECO:0000313" key="3">
    <source>
        <dbReference type="EMBL" id="KAJ1152262.1"/>
    </source>
</evidence>
<feature type="transmembrane region" description="Helical" evidence="2">
    <location>
        <begin position="211"/>
        <end position="236"/>
    </location>
</feature>
<evidence type="ECO:0000313" key="4">
    <source>
        <dbReference type="Proteomes" id="UP001066276"/>
    </source>
</evidence>
<dbReference type="Proteomes" id="UP001066276">
    <property type="component" value="Chromosome 5"/>
</dbReference>
<organism evidence="3 4">
    <name type="scientific">Pleurodeles waltl</name>
    <name type="common">Iberian ribbed newt</name>
    <dbReference type="NCBI Taxonomy" id="8319"/>
    <lineage>
        <taxon>Eukaryota</taxon>
        <taxon>Metazoa</taxon>
        <taxon>Chordata</taxon>
        <taxon>Craniata</taxon>
        <taxon>Vertebrata</taxon>
        <taxon>Euteleostomi</taxon>
        <taxon>Amphibia</taxon>
        <taxon>Batrachia</taxon>
        <taxon>Caudata</taxon>
        <taxon>Salamandroidea</taxon>
        <taxon>Salamandridae</taxon>
        <taxon>Pleurodelinae</taxon>
        <taxon>Pleurodeles</taxon>
    </lineage>
</organism>
<feature type="transmembrane region" description="Helical" evidence="2">
    <location>
        <begin position="146"/>
        <end position="171"/>
    </location>
</feature>
<proteinExistence type="predicted"/>
<evidence type="ECO:0000256" key="2">
    <source>
        <dbReference type="SAM" id="Phobius"/>
    </source>
</evidence>
<dbReference type="AlphaFoldDB" id="A0AAV7RHW2"/>
<keyword evidence="2" id="KW-1133">Transmembrane helix</keyword>
<feature type="compositionally biased region" description="Acidic residues" evidence="1">
    <location>
        <begin position="63"/>
        <end position="72"/>
    </location>
</feature>